<accession>A0A0G2I307</accession>
<proteinExistence type="predicted"/>
<comment type="caution">
    <text evidence="2">The sequence shown here is derived from an EMBL/GenBank/DDBJ whole genome shotgun (WGS) entry which is preliminary data.</text>
</comment>
<feature type="coiled-coil region" evidence="1">
    <location>
        <begin position="9"/>
        <end position="39"/>
    </location>
</feature>
<dbReference type="VEuPathDB" id="FungiDB:EMCG_09333"/>
<reference evidence="3" key="1">
    <citation type="journal article" date="2015" name="PLoS Genet.">
        <title>The dynamic genome and transcriptome of the human fungal pathogen Blastomyces and close relative Emmonsia.</title>
        <authorList>
            <person name="Munoz J.F."/>
            <person name="Gauthier G.M."/>
            <person name="Desjardins C.A."/>
            <person name="Gallo J.E."/>
            <person name="Holder J."/>
            <person name="Sullivan T.D."/>
            <person name="Marty A.J."/>
            <person name="Carmen J.C."/>
            <person name="Chen Z."/>
            <person name="Ding L."/>
            <person name="Gujja S."/>
            <person name="Magrini V."/>
            <person name="Misas E."/>
            <person name="Mitreva M."/>
            <person name="Priest M."/>
            <person name="Saif S."/>
            <person name="Whiston E.A."/>
            <person name="Young S."/>
            <person name="Zeng Q."/>
            <person name="Goldman W.E."/>
            <person name="Mardis E.R."/>
            <person name="Taylor J.W."/>
            <person name="McEwen J.G."/>
            <person name="Clay O.K."/>
            <person name="Klein B.S."/>
            <person name="Cuomo C.A."/>
        </authorList>
    </citation>
    <scope>NUCLEOTIDE SEQUENCE [LARGE SCALE GENOMIC DNA]</scope>
    <source>
        <strain evidence="3">UAMH 3008</strain>
    </source>
</reference>
<dbReference type="Proteomes" id="UP000034164">
    <property type="component" value="Unassembled WGS sequence"/>
</dbReference>
<evidence type="ECO:0000313" key="3">
    <source>
        <dbReference type="Proteomes" id="UP000034164"/>
    </source>
</evidence>
<dbReference type="OrthoDB" id="3929326at2759"/>
<evidence type="ECO:0000313" key="2">
    <source>
        <dbReference type="EMBL" id="KKZ64768.1"/>
    </source>
</evidence>
<sequence length="116" mass="13825">MNRKRDIQHQDARDRAQKIQEIQAEAREALKKAQKYQTVYYNSKRTAKSFREGDRVWLSLENISAQCFFHVSLLREHKELSGENPTAHHFVREALESEREYHVKEIVDAEKRGRET</sequence>
<protein>
    <submittedName>
        <fullName evidence="2">Uncharacterized protein</fullName>
    </submittedName>
</protein>
<gene>
    <name evidence="2" type="ORF">EMCG_09333</name>
</gene>
<organism evidence="2 3">
    <name type="scientific">[Emmonsia] crescens</name>
    <dbReference type="NCBI Taxonomy" id="73230"/>
    <lineage>
        <taxon>Eukaryota</taxon>
        <taxon>Fungi</taxon>
        <taxon>Dikarya</taxon>
        <taxon>Ascomycota</taxon>
        <taxon>Pezizomycotina</taxon>
        <taxon>Eurotiomycetes</taxon>
        <taxon>Eurotiomycetidae</taxon>
        <taxon>Onygenales</taxon>
        <taxon>Ajellomycetaceae</taxon>
        <taxon>Emergomyces</taxon>
    </lineage>
</organism>
<keyword evidence="1" id="KW-0175">Coiled coil</keyword>
<name>A0A0G2I307_9EURO</name>
<dbReference type="EMBL" id="LCZI01000745">
    <property type="protein sequence ID" value="KKZ64768.1"/>
    <property type="molecule type" value="Genomic_DNA"/>
</dbReference>
<evidence type="ECO:0000256" key="1">
    <source>
        <dbReference type="SAM" id="Coils"/>
    </source>
</evidence>
<dbReference type="AlphaFoldDB" id="A0A0G2I307"/>